<evidence type="ECO:0000256" key="1">
    <source>
        <dbReference type="SAM" id="Phobius"/>
    </source>
</evidence>
<protein>
    <recommendedName>
        <fullName evidence="3">Glycosyltransferase RgtA/B/C/D-like domain-containing protein</fullName>
    </recommendedName>
</protein>
<keyword evidence="1" id="KW-1133">Transmembrane helix</keyword>
<keyword evidence="1" id="KW-0472">Membrane</keyword>
<keyword evidence="1" id="KW-0812">Transmembrane</keyword>
<evidence type="ECO:0008006" key="3">
    <source>
        <dbReference type="Google" id="ProtNLM"/>
    </source>
</evidence>
<dbReference type="AlphaFoldDB" id="A0A382CU39"/>
<name>A0A382CU39_9ZZZZ</name>
<evidence type="ECO:0000313" key="2">
    <source>
        <dbReference type="EMBL" id="SVB29688.1"/>
    </source>
</evidence>
<feature type="transmembrane region" description="Helical" evidence="1">
    <location>
        <begin position="14"/>
        <end position="35"/>
    </location>
</feature>
<sequence length="106" mass="12007">MMIRNVSDPVSREFMWAIYGIGVIVSVVLSIWSIAIDSVINNDGIEYVRAAELLSSGDWQAAFTVYKWPFYPWLMMWVGDTVGISYETAGHALNTLFFTLVVVFFV</sequence>
<accession>A0A382CU39</accession>
<reference evidence="2" key="1">
    <citation type="submission" date="2018-05" db="EMBL/GenBank/DDBJ databases">
        <authorList>
            <person name="Lanie J.A."/>
            <person name="Ng W.-L."/>
            <person name="Kazmierczak K.M."/>
            <person name="Andrzejewski T.M."/>
            <person name="Davidsen T.M."/>
            <person name="Wayne K.J."/>
            <person name="Tettelin H."/>
            <person name="Glass J.I."/>
            <person name="Rusch D."/>
            <person name="Podicherti R."/>
            <person name="Tsui H.-C.T."/>
            <person name="Winkler M.E."/>
        </authorList>
    </citation>
    <scope>NUCLEOTIDE SEQUENCE</scope>
</reference>
<proteinExistence type="predicted"/>
<gene>
    <name evidence="2" type="ORF">METZ01_LOCUS182542</name>
</gene>
<organism evidence="2">
    <name type="scientific">marine metagenome</name>
    <dbReference type="NCBI Taxonomy" id="408172"/>
    <lineage>
        <taxon>unclassified sequences</taxon>
        <taxon>metagenomes</taxon>
        <taxon>ecological metagenomes</taxon>
    </lineage>
</organism>
<feature type="non-terminal residue" evidence="2">
    <location>
        <position position="106"/>
    </location>
</feature>
<dbReference type="EMBL" id="UINC01036156">
    <property type="protein sequence ID" value="SVB29688.1"/>
    <property type="molecule type" value="Genomic_DNA"/>
</dbReference>